<comment type="similarity">
    <text evidence="1">Belongs to the short-chain dehydrogenases/reductases (SDR) family.</text>
</comment>
<keyword evidence="4" id="KW-1185">Reference proteome</keyword>
<evidence type="ECO:0000256" key="1">
    <source>
        <dbReference type="ARBA" id="ARBA00006484"/>
    </source>
</evidence>
<dbReference type="AlphaFoldDB" id="A0A1I6KGF3"/>
<dbReference type="InterPro" id="IPR002347">
    <property type="entry name" value="SDR_fam"/>
</dbReference>
<gene>
    <name evidence="3" type="ORF">SAMN05192580_1713</name>
</gene>
<dbReference type="FunFam" id="3.40.50.720:FF:000084">
    <property type="entry name" value="Short-chain dehydrogenase reductase"/>
    <property type="match status" value="1"/>
</dbReference>
<keyword evidence="2" id="KW-0560">Oxidoreductase</keyword>
<dbReference type="Pfam" id="PF13561">
    <property type="entry name" value="adh_short_C2"/>
    <property type="match status" value="1"/>
</dbReference>
<evidence type="ECO:0000256" key="2">
    <source>
        <dbReference type="ARBA" id="ARBA00023002"/>
    </source>
</evidence>
<sequence length="267" mass="26905">MDKVLEGKVAIVTGAGSGIGRATALLLARAGAAVTVADLDGARAGGVAGEIEAAGGAALGIACDVAREEDVQAMVAATVARFGGLDILHNNAAASSPTLMARDRDIVSMDVAVWDEAFAVNLRGPMLGCKHAIPHMLARGGGAIVNTSSASGLVGDLSRPAYGASKGGLNALTLYVATLHGKQGIRCNAIAPGVMETPALTANVSPQQIDIYRRNHLTPRLGLPEDVAATVLFLVSPAAAFITGQIVSVDGGLLAHHPAYAEFLSAG</sequence>
<evidence type="ECO:0000313" key="3">
    <source>
        <dbReference type="EMBL" id="SFR90287.1"/>
    </source>
</evidence>
<proteinExistence type="inferred from homology"/>
<dbReference type="PRINTS" id="PR00080">
    <property type="entry name" value="SDRFAMILY"/>
</dbReference>
<dbReference type="Proteomes" id="UP000198824">
    <property type="component" value="Unassembled WGS sequence"/>
</dbReference>
<name>A0A1I6KGF3_9SPHN</name>
<protein>
    <submittedName>
        <fullName evidence="3">NAD(P)-dependent dehydrogenase, short-chain alcohol dehydrogenase family</fullName>
    </submittedName>
</protein>
<reference evidence="3 4" key="1">
    <citation type="submission" date="2016-10" db="EMBL/GenBank/DDBJ databases">
        <authorList>
            <person name="de Groot N.N."/>
        </authorList>
    </citation>
    <scope>NUCLEOTIDE SEQUENCE [LARGE SCALE GENOMIC DNA]</scope>
    <source>
        <strain evidence="3 4">S5-249</strain>
    </source>
</reference>
<dbReference type="OrthoDB" id="7064009at2"/>
<dbReference type="Gene3D" id="3.40.50.720">
    <property type="entry name" value="NAD(P)-binding Rossmann-like Domain"/>
    <property type="match status" value="1"/>
</dbReference>
<dbReference type="NCBIfam" id="NF005559">
    <property type="entry name" value="PRK07231.1"/>
    <property type="match status" value="1"/>
</dbReference>
<dbReference type="PANTHER" id="PTHR24321:SF14">
    <property type="entry name" value="SHORT-CHAIN TYPE DEHYDROGENASE_REDUCTASE BLR2146-RELATED"/>
    <property type="match status" value="1"/>
</dbReference>
<dbReference type="PRINTS" id="PR00081">
    <property type="entry name" value="GDHRDH"/>
</dbReference>
<dbReference type="SUPFAM" id="SSF51735">
    <property type="entry name" value="NAD(P)-binding Rossmann-fold domains"/>
    <property type="match status" value="1"/>
</dbReference>
<dbReference type="PANTHER" id="PTHR24321">
    <property type="entry name" value="DEHYDROGENASES, SHORT CHAIN"/>
    <property type="match status" value="1"/>
</dbReference>
<accession>A0A1I6KGF3</accession>
<evidence type="ECO:0000313" key="4">
    <source>
        <dbReference type="Proteomes" id="UP000198824"/>
    </source>
</evidence>
<dbReference type="EMBL" id="FOZG01000001">
    <property type="protein sequence ID" value="SFR90287.1"/>
    <property type="molecule type" value="Genomic_DNA"/>
</dbReference>
<dbReference type="GO" id="GO:0016491">
    <property type="term" value="F:oxidoreductase activity"/>
    <property type="evidence" value="ECO:0007669"/>
    <property type="project" value="UniProtKB-KW"/>
</dbReference>
<organism evidence="3 4">
    <name type="scientific">Sphingomonas jatrophae</name>
    <dbReference type="NCBI Taxonomy" id="1166337"/>
    <lineage>
        <taxon>Bacteria</taxon>
        <taxon>Pseudomonadati</taxon>
        <taxon>Pseudomonadota</taxon>
        <taxon>Alphaproteobacteria</taxon>
        <taxon>Sphingomonadales</taxon>
        <taxon>Sphingomonadaceae</taxon>
        <taxon>Sphingomonas</taxon>
    </lineage>
</organism>
<dbReference type="STRING" id="1166337.SAMN05192580_1713"/>
<dbReference type="InterPro" id="IPR036291">
    <property type="entry name" value="NAD(P)-bd_dom_sf"/>
</dbReference>
<dbReference type="RefSeq" id="WP_093313256.1">
    <property type="nucleotide sequence ID" value="NZ_FOZG01000001.1"/>
</dbReference>